<dbReference type="Pfam" id="PF20153">
    <property type="entry name" value="DUF6535"/>
    <property type="match status" value="1"/>
</dbReference>
<dbReference type="Proteomes" id="UP000016930">
    <property type="component" value="Unassembled WGS sequence"/>
</dbReference>
<gene>
    <name evidence="3" type="ORF">CERSUDRAFT_90185</name>
</gene>
<feature type="transmembrane region" description="Helical" evidence="1">
    <location>
        <begin position="164"/>
        <end position="184"/>
    </location>
</feature>
<feature type="transmembrane region" description="Helical" evidence="1">
    <location>
        <begin position="96"/>
        <end position="118"/>
    </location>
</feature>
<name>M2RRT7_CERS8</name>
<dbReference type="OrthoDB" id="2756178at2759"/>
<evidence type="ECO:0000313" key="4">
    <source>
        <dbReference type="Proteomes" id="UP000016930"/>
    </source>
</evidence>
<sequence>MSQAGLFSAALTAFNVELYTALKPDGNEAPPTSSVWINALWFSSLILSLSSASIGIIVRQWLHQFISPASPDPRRSAEIHHSRYELGIIRWKVPEILNILPILLLAALMLFFIGLAILLSTLNFAVAILCTAMISILFIFFAVTTIAPTFWFDCPYKSPQALMAYWFLQYVYGSFIVRLLRAFLHQAYSNLKPKKQNRGNITRKPERFPKICRDLIALCSKLRVLLIHYVEQHSHHNDICDNWKALEQSALERHSSHQRESEAKSAGSVTADVLTSASAALIDDTFLSEVIHPCILDPSCEIDDASLILQRVAKAIPVASFSGSEFSTLALAHHTRVAAEQSHRDIPQFRLLQMQYYYRSNEEAKAALINWANTACDTRLAVGAIVQLMTEYMIEPFRDDRLALPHDSGFLLFTLSPVD</sequence>
<feature type="transmembrane region" description="Helical" evidence="1">
    <location>
        <begin position="39"/>
        <end position="58"/>
    </location>
</feature>
<dbReference type="InterPro" id="IPR045338">
    <property type="entry name" value="DUF6535"/>
</dbReference>
<organism evidence="3 4">
    <name type="scientific">Ceriporiopsis subvermispora (strain B)</name>
    <name type="common">White-rot fungus</name>
    <name type="synonym">Gelatoporia subvermispora</name>
    <dbReference type="NCBI Taxonomy" id="914234"/>
    <lineage>
        <taxon>Eukaryota</taxon>
        <taxon>Fungi</taxon>
        <taxon>Dikarya</taxon>
        <taxon>Basidiomycota</taxon>
        <taxon>Agaricomycotina</taxon>
        <taxon>Agaricomycetes</taxon>
        <taxon>Polyporales</taxon>
        <taxon>Gelatoporiaceae</taxon>
        <taxon>Gelatoporia</taxon>
    </lineage>
</organism>
<feature type="domain" description="DUF6535" evidence="2">
    <location>
        <begin position="29"/>
        <end position="120"/>
    </location>
</feature>
<dbReference type="AlphaFoldDB" id="M2RRT7"/>
<keyword evidence="4" id="KW-1185">Reference proteome</keyword>
<evidence type="ECO:0000256" key="1">
    <source>
        <dbReference type="SAM" id="Phobius"/>
    </source>
</evidence>
<protein>
    <recommendedName>
        <fullName evidence="2">DUF6535 domain-containing protein</fullName>
    </recommendedName>
</protein>
<evidence type="ECO:0000313" key="3">
    <source>
        <dbReference type="EMBL" id="EMD41611.1"/>
    </source>
</evidence>
<keyword evidence="1" id="KW-1133">Transmembrane helix</keyword>
<feature type="transmembrane region" description="Helical" evidence="1">
    <location>
        <begin position="124"/>
        <end position="152"/>
    </location>
</feature>
<keyword evidence="1" id="KW-0812">Transmembrane</keyword>
<dbReference type="HOGENOM" id="CLU_655515_0_0_1"/>
<keyword evidence="1" id="KW-0472">Membrane</keyword>
<accession>M2RRT7</accession>
<dbReference type="STRING" id="914234.M2RRT7"/>
<evidence type="ECO:0000259" key="2">
    <source>
        <dbReference type="Pfam" id="PF20153"/>
    </source>
</evidence>
<proteinExistence type="predicted"/>
<reference evidence="3 4" key="1">
    <citation type="journal article" date="2012" name="Proc. Natl. Acad. Sci. U.S.A.">
        <title>Comparative genomics of Ceriporiopsis subvermispora and Phanerochaete chrysosporium provide insight into selective ligninolysis.</title>
        <authorList>
            <person name="Fernandez-Fueyo E."/>
            <person name="Ruiz-Duenas F.J."/>
            <person name="Ferreira P."/>
            <person name="Floudas D."/>
            <person name="Hibbett D.S."/>
            <person name="Canessa P."/>
            <person name="Larrondo L.F."/>
            <person name="James T.Y."/>
            <person name="Seelenfreund D."/>
            <person name="Lobos S."/>
            <person name="Polanco R."/>
            <person name="Tello M."/>
            <person name="Honda Y."/>
            <person name="Watanabe T."/>
            <person name="Watanabe T."/>
            <person name="Ryu J.S."/>
            <person name="Kubicek C.P."/>
            <person name="Schmoll M."/>
            <person name="Gaskell J."/>
            <person name="Hammel K.E."/>
            <person name="St John F.J."/>
            <person name="Vanden Wymelenberg A."/>
            <person name="Sabat G."/>
            <person name="Splinter BonDurant S."/>
            <person name="Syed K."/>
            <person name="Yadav J.S."/>
            <person name="Doddapaneni H."/>
            <person name="Subramanian V."/>
            <person name="Lavin J.L."/>
            <person name="Oguiza J.A."/>
            <person name="Perez G."/>
            <person name="Pisabarro A.G."/>
            <person name="Ramirez L."/>
            <person name="Santoyo F."/>
            <person name="Master E."/>
            <person name="Coutinho P.M."/>
            <person name="Henrissat B."/>
            <person name="Lombard V."/>
            <person name="Magnuson J.K."/>
            <person name="Kuees U."/>
            <person name="Hori C."/>
            <person name="Igarashi K."/>
            <person name="Samejima M."/>
            <person name="Held B.W."/>
            <person name="Barry K.W."/>
            <person name="LaButti K.M."/>
            <person name="Lapidus A."/>
            <person name="Lindquist E.A."/>
            <person name="Lucas S.M."/>
            <person name="Riley R."/>
            <person name="Salamov A.A."/>
            <person name="Hoffmeister D."/>
            <person name="Schwenk D."/>
            <person name="Hadar Y."/>
            <person name="Yarden O."/>
            <person name="de Vries R.P."/>
            <person name="Wiebenga A."/>
            <person name="Stenlid J."/>
            <person name="Eastwood D."/>
            <person name="Grigoriev I.V."/>
            <person name="Berka R.M."/>
            <person name="Blanchette R.A."/>
            <person name="Kersten P."/>
            <person name="Martinez A.T."/>
            <person name="Vicuna R."/>
            <person name="Cullen D."/>
        </authorList>
    </citation>
    <scope>NUCLEOTIDE SEQUENCE [LARGE SCALE GENOMIC DNA]</scope>
    <source>
        <strain evidence="3 4">B</strain>
    </source>
</reference>
<dbReference type="EMBL" id="KB445791">
    <property type="protein sequence ID" value="EMD41611.1"/>
    <property type="molecule type" value="Genomic_DNA"/>
</dbReference>